<gene>
    <name evidence="1" type="ORF">ASU35_04225</name>
</gene>
<dbReference type="Pfam" id="PF14286">
    <property type="entry name" value="DHHW"/>
    <property type="match status" value="1"/>
</dbReference>
<organism evidence="1 2">
    <name type="scientific">Acetivibrio ethanolgignens</name>
    <dbReference type="NCBI Taxonomy" id="290052"/>
    <lineage>
        <taxon>Bacteria</taxon>
        <taxon>Bacillati</taxon>
        <taxon>Bacillota</taxon>
        <taxon>Clostridia</taxon>
        <taxon>Eubacteriales</taxon>
        <taxon>Oscillospiraceae</taxon>
        <taxon>Acetivibrio</taxon>
    </lineage>
</organism>
<dbReference type="AlphaFoldDB" id="A0A0V8QAK7"/>
<proteinExistence type="predicted"/>
<sequence length="368" mass="42179">MSKKWYTITFLVILFLIPVLHVSGKDKDFSELENRTLAQSPSFNKEAVLDGSFGKEVECYMADQFPFRNQFLSVKLAAELIMGKTESNGVFLGKEGQLLQNFENPDLKLLEKNAGYMNALGKEVKTWFLLAPTATSIYKERLPLLASTYSEEQYINMTEELLSKDISFVDVQPILEEHKDEYIYYKTDHHWTTLGAFYAYERLCDKMGLEPKKLSDFTREQIEGFYGSLYSAGNVTFAKPDTLELFYPKEPVSVKIENMAEGSVSDSLYEKSYLEKKDKYSVFLNNNQPLLVIHSSVKNGKKLLIAKDSYANCLIPFLTAHFEEIHVLDLRYLNFSVKDYALQNGIEEVLLLYNVQSFAADTKLSLLQ</sequence>
<evidence type="ECO:0000313" key="1">
    <source>
        <dbReference type="EMBL" id="KSV57624.1"/>
    </source>
</evidence>
<comment type="caution">
    <text evidence="1">The sequence shown here is derived from an EMBL/GenBank/DDBJ whole genome shotgun (WGS) entry which is preliminary data.</text>
</comment>
<evidence type="ECO:0008006" key="3">
    <source>
        <dbReference type="Google" id="ProtNLM"/>
    </source>
</evidence>
<evidence type="ECO:0000313" key="2">
    <source>
        <dbReference type="Proteomes" id="UP000054874"/>
    </source>
</evidence>
<dbReference type="RefSeq" id="WP_058354120.1">
    <property type="nucleotide sequence ID" value="NZ_CABMMD010000208.1"/>
</dbReference>
<dbReference type="InterPro" id="IPR025945">
    <property type="entry name" value="DHHW"/>
</dbReference>
<keyword evidence="2" id="KW-1185">Reference proteome</keyword>
<dbReference type="STRING" id="290052.ASU35_04225"/>
<dbReference type="EMBL" id="LNAM01000208">
    <property type="protein sequence ID" value="KSV57624.1"/>
    <property type="molecule type" value="Genomic_DNA"/>
</dbReference>
<dbReference type="Proteomes" id="UP000054874">
    <property type="component" value="Unassembled WGS sequence"/>
</dbReference>
<accession>A0A0V8QAK7</accession>
<name>A0A0V8QAK7_9FIRM</name>
<protein>
    <recommendedName>
        <fullName evidence="3">AlgX/AlgJ SGNH hydrolase-like domain-containing protein</fullName>
    </recommendedName>
</protein>
<reference evidence="1 2" key="1">
    <citation type="submission" date="2015-11" db="EMBL/GenBank/DDBJ databases">
        <title>Butyribacter intestini gen. nov., sp. nov., a butyric acid-producing bacterium of the family Lachnospiraceae isolated from the human faeces.</title>
        <authorList>
            <person name="Zou Y."/>
            <person name="Xue W."/>
            <person name="Luo G."/>
            <person name="Lv M."/>
        </authorList>
    </citation>
    <scope>NUCLEOTIDE SEQUENCE [LARGE SCALE GENOMIC DNA]</scope>
    <source>
        <strain evidence="1 2">ACET-33324</strain>
    </source>
</reference>